<dbReference type="GO" id="GO:0070941">
    <property type="term" value="P:eisosome assembly"/>
    <property type="evidence" value="ECO:0007669"/>
    <property type="project" value="TreeGrafter"/>
</dbReference>
<dbReference type="InterPro" id="IPR027267">
    <property type="entry name" value="AH/BAR_dom_sf"/>
</dbReference>
<dbReference type="PANTHER" id="PTHR31962">
    <property type="entry name" value="SPHINGOLIPID LONG CHAIN BASE-RESPONSIVE PROTEIN PIL1"/>
    <property type="match status" value="1"/>
</dbReference>
<evidence type="ECO:0000256" key="2">
    <source>
        <dbReference type="SAM" id="MobiDB-lite"/>
    </source>
</evidence>
<evidence type="ECO:0000313" key="4">
    <source>
        <dbReference type="Proteomes" id="UP001210925"/>
    </source>
</evidence>
<keyword evidence="4" id="KW-1185">Reference proteome</keyword>
<feature type="compositionally biased region" description="Polar residues" evidence="2">
    <location>
        <begin position="273"/>
        <end position="286"/>
    </location>
</feature>
<gene>
    <name evidence="3" type="ORF">HK103_007227</name>
</gene>
<proteinExistence type="predicted"/>
<dbReference type="Proteomes" id="UP001210925">
    <property type="component" value="Unassembled WGS sequence"/>
</dbReference>
<accession>A0AAD5UD68</accession>
<dbReference type="EMBL" id="JADGKB010000087">
    <property type="protein sequence ID" value="KAJ3254345.1"/>
    <property type="molecule type" value="Genomic_DNA"/>
</dbReference>
<evidence type="ECO:0000256" key="1">
    <source>
        <dbReference type="SAM" id="Coils"/>
    </source>
</evidence>
<reference evidence="3" key="1">
    <citation type="submission" date="2020-05" db="EMBL/GenBank/DDBJ databases">
        <title>Phylogenomic resolution of chytrid fungi.</title>
        <authorList>
            <person name="Stajich J.E."/>
            <person name="Amses K."/>
            <person name="Simmons R."/>
            <person name="Seto K."/>
            <person name="Myers J."/>
            <person name="Bonds A."/>
            <person name="Quandt C.A."/>
            <person name="Barry K."/>
            <person name="Liu P."/>
            <person name="Grigoriev I."/>
            <person name="Longcore J.E."/>
            <person name="James T.Y."/>
        </authorList>
    </citation>
    <scope>NUCLEOTIDE SEQUENCE</scope>
    <source>
        <strain evidence="3">PLAUS21</strain>
    </source>
</reference>
<evidence type="ECO:0000313" key="3">
    <source>
        <dbReference type="EMBL" id="KAJ3254345.1"/>
    </source>
</evidence>
<organism evidence="3 4">
    <name type="scientific">Boothiomyces macroporosus</name>
    <dbReference type="NCBI Taxonomy" id="261099"/>
    <lineage>
        <taxon>Eukaryota</taxon>
        <taxon>Fungi</taxon>
        <taxon>Fungi incertae sedis</taxon>
        <taxon>Chytridiomycota</taxon>
        <taxon>Chytridiomycota incertae sedis</taxon>
        <taxon>Chytridiomycetes</taxon>
        <taxon>Rhizophydiales</taxon>
        <taxon>Terramycetaceae</taxon>
        <taxon>Boothiomyces</taxon>
    </lineage>
</organism>
<dbReference type="Pfam" id="PF13805">
    <property type="entry name" value="Pil1"/>
    <property type="match status" value="1"/>
</dbReference>
<dbReference type="AlphaFoldDB" id="A0AAD5UD68"/>
<feature type="region of interest" description="Disordered" evidence="2">
    <location>
        <begin position="367"/>
        <end position="386"/>
    </location>
</feature>
<feature type="region of interest" description="Disordered" evidence="2">
    <location>
        <begin position="317"/>
        <end position="361"/>
    </location>
</feature>
<dbReference type="PANTHER" id="PTHR31962:SF1">
    <property type="entry name" value="SPHINGOLIPID LONG CHAIN BASE-RESPONSIVE PROTEIN PIL1"/>
    <property type="match status" value="1"/>
</dbReference>
<protein>
    <submittedName>
        <fullName evidence="3">Uncharacterized protein</fullName>
    </submittedName>
</protein>
<dbReference type="GO" id="GO:0006897">
    <property type="term" value="P:endocytosis"/>
    <property type="evidence" value="ECO:0007669"/>
    <property type="project" value="TreeGrafter"/>
</dbReference>
<feature type="region of interest" description="Disordered" evidence="2">
    <location>
        <begin position="264"/>
        <end position="286"/>
    </location>
</feature>
<name>A0AAD5UD68_9FUNG</name>
<feature type="coiled-coil region" evidence="1">
    <location>
        <begin position="85"/>
        <end position="122"/>
    </location>
</feature>
<keyword evidence="1" id="KW-0175">Coiled coil</keyword>
<dbReference type="InterPro" id="IPR028245">
    <property type="entry name" value="PIL1/LSP1"/>
</dbReference>
<sequence length="468" mass="52211">MSAFQGLRRGLISVQSHDPSLATLIEEEKDCIEQFRKCGREVGETSKYITKWGDSEHFDLKDMTGHFAMFALEIEKILNDIAGAYALYREKLKDIKKKAEELHELDKKYKAANEKFKKAQKKGEPYDKLESDSNALHKQLLDFECLFEASKRLLYKEAVMIQYNGWADFAVKASIIAQFGKEMANQIPQGAVGPGDELPPYTGKCFLTLGSQITKQIREDFLKTMKETPSNCSGANCNLPKRSESSLSQASVSLGYNGRQSVQNSPVVKAVPNANTESPPTLKLGQSANYQSLNQPLSYYSAPDHVLQQGPYANSYQQAPVSGYQSSGYNQAPQTNYSQAPQSNYSQPPSYVPPGQSNANTANLLQRPSVKHSTSQQSFQSAPYANSDNFTISVPGQYQSLRQDSVNSGYQPASDYPDYYSTVGRNSDGGTEVVQCQYCGNYIENVRLRDHVESRCQSYILRLQPKRN</sequence>
<dbReference type="GO" id="GO:0005886">
    <property type="term" value="C:plasma membrane"/>
    <property type="evidence" value="ECO:0007669"/>
    <property type="project" value="TreeGrafter"/>
</dbReference>
<comment type="caution">
    <text evidence="3">The sequence shown here is derived from an EMBL/GenBank/DDBJ whole genome shotgun (WGS) entry which is preliminary data.</text>
</comment>
<dbReference type="Gene3D" id="1.20.1270.60">
    <property type="entry name" value="Arfaptin homology (AH) domain/BAR domain"/>
    <property type="match status" value="1"/>
</dbReference>
<dbReference type="GO" id="GO:0036286">
    <property type="term" value="C:eisosome filament"/>
    <property type="evidence" value="ECO:0007669"/>
    <property type="project" value="TreeGrafter"/>
</dbReference>